<dbReference type="InterPro" id="IPR014710">
    <property type="entry name" value="RmlC-like_jellyroll"/>
</dbReference>
<reference evidence="3" key="1">
    <citation type="submission" date="2018-05" db="EMBL/GenBank/DDBJ databases">
        <authorList>
            <person name="Li Y."/>
        </authorList>
    </citation>
    <scope>NUCLEOTIDE SEQUENCE [LARGE SCALE GENOMIC DNA]</scope>
    <source>
        <strain evidence="3">sk1b4</strain>
    </source>
</reference>
<dbReference type="OrthoDB" id="3782397at2"/>
<feature type="domain" description="Cupin type-2" evidence="1">
    <location>
        <begin position="37"/>
        <end position="101"/>
    </location>
</feature>
<dbReference type="AlphaFoldDB" id="A0A2V1KAV8"/>
<dbReference type="InterPro" id="IPR011051">
    <property type="entry name" value="RmlC_Cupin_sf"/>
</dbReference>
<organism evidence="2 3">
    <name type="scientific">Ancrocorticia populi</name>
    <dbReference type="NCBI Taxonomy" id="2175228"/>
    <lineage>
        <taxon>Bacteria</taxon>
        <taxon>Bacillati</taxon>
        <taxon>Actinomycetota</taxon>
        <taxon>Actinomycetes</taxon>
        <taxon>Actinomycetales</taxon>
        <taxon>Actinomycetaceae</taxon>
        <taxon>Ancrocorticia</taxon>
    </lineage>
</organism>
<protein>
    <recommendedName>
        <fullName evidence="1">Cupin type-2 domain-containing protein</fullName>
    </recommendedName>
</protein>
<dbReference type="Proteomes" id="UP000245283">
    <property type="component" value="Unassembled WGS sequence"/>
</dbReference>
<accession>A0A2V1KAV8</accession>
<comment type="caution">
    <text evidence="2">The sequence shown here is derived from an EMBL/GenBank/DDBJ whole genome shotgun (WGS) entry which is preliminary data.</text>
</comment>
<keyword evidence="3" id="KW-1185">Reference proteome</keyword>
<dbReference type="RefSeq" id="WP_109093568.1">
    <property type="nucleotide sequence ID" value="NZ_JBQDDV010000131.1"/>
</dbReference>
<dbReference type="Pfam" id="PF07883">
    <property type="entry name" value="Cupin_2"/>
    <property type="match status" value="1"/>
</dbReference>
<evidence type="ECO:0000259" key="1">
    <source>
        <dbReference type="Pfam" id="PF07883"/>
    </source>
</evidence>
<dbReference type="EMBL" id="QETB01000003">
    <property type="protein sequence ID" value="PWF26495.1"/>
    <property type="molecule type" value="Genomic_DNA"/>
</dbReference>
<proteinExistence type="predicted"/>
<dbReference type="Gene3D" id="2.60.120.10">
    <property type="entry name" value="Jelly Rolls"/>
    <property type="match status" value="1"/>
</dbReference>
<dbReference type="SUPFAM" id="SSF51182">
    <property type="entry name" value="RmlC-like cupins"/>
    <property type="match status" value="1"/>
</dbReference>
<dbReference type="InterPro" id="IPR013096">
    <property type="entry name" value="Cupin_2"/>
</dbReference>
<evidence type="ECO:0000313" key="2">
    <source>
        <dbReference type="EMBL" id="PWF26495.1"/>
    </source>
</evidence>
<sequence>MMKVERAEYDPIEGAPGFSLVGLNRGTEPERVRVDVAHLAAGATIPRHRAGREQVFYLVSGRGRVAGAEGLEVPVQTGSSVIWEYGEEHQTWADTDITAVIVQRGGV</sequence>
<gene>
    <name evidence="2" type="ORF">DD236_06490</name>
</gene>
<name>A0A2V1KAV8_9ACTO</name>
<evidence type="ECO:0000313" key="3">
    <source>
        <dbReference type="Proteomes" id="UP000245283"/>
    </source>
</evidence>